<evidence type="ECO:0000256" key="1">
    <source>
        <dbReference type="SAM" id="Phobius"/>
    </source>
</evidence>
<dbReference type="Pfam" id="PF13786">
    <property type="entry name" value="DUF4179"/>
    <property type="match status" value="1"/>
</dbReference>
<keyword evidence="1" id="KW-1133">Transmembrane helix</keyword>
<organism evidence="3 4">
    <name type="scientific">Lysinibacillus xylanilyticus</name>
    <dbReference type="NCBI Taxonomy" id="582475"/>
    <lineage>
        <taxon>Bacteria</taxon>
        <taxon>Bacillati</taxon>
        <taxon>Bacillota</taxon>
        <taxon>Bacilli</taxon>
        <taxon>Bacillales</taxon>
        <taxon>Bacillaceae</taxon>
        <taxon>Lysinibacillus</taxon>
    </lineage>
</organism>
<gene>
    <name evidence="3" type="ORF">ACZ11_13905</name>
</gene>
<dbReference type="Proteomes" id="UP000037326">
    <property type="component" value="Unassembled WGS sequence"/>
</dbReference>
<keyword evidence="1" id="KW-0812">Transmembrane</keyword>
<protein>
    <recommendedName>
        <fullName evidence="2">DUF4179 domain-containing protein</fullName>
    </recommendedName>
</protein>
<reference evidence="4" key="1">
    <citation type="submission" date="2015-07" db="EMBL/GenBank/DDBJ databases">
        <authorList>
            <consortium name="Consortium for Microbial Forensics and Genomics (microFORGE)"/>
            <person name="Knight B.M."/>
            <person name="Roberts D.P."/>
            <person name="Lin D."/>
            <person name="Hari K."/>
            <person name="Fletcher J."/>
            <person name="Melcher U."/>
            <person name="Blagden T."/>
            <person name="Winegar R.A."/>
        </authorList>
    </citation>
    <scope>NUCLEOTIDE SEQUENCE [LARGE SCALE GENOMIC DNA]</scope>
    <source>
        <strain evidence="4">DSM 23493</strain>
    </source>
</reference>
<dbReference type="InterPro" id="IPR025436">
    <property type="entry name" value="DUF4179"/>
</dbReference>
<dbReference type="EMBL" id="LFXJ01000005">
    <property type="protein sequence ID" value="KMY33152.1"/>
    <property type="molecule type" value="Genomic_DNA"/>
</dbReference>
<feature type="transmembrane region" description="Helical" evidence="1">
    <location>
        <begin position="49"/>
        <end position="69"/>
    </location>
</feature>
<proteinExistence type="predicted"/>
<evidence type="ECO:0000313" key="3">
    <source>
        <dbReference type="EMBL" id="KMY33152.1"/>
    </source>
</evidence>
<evidence type="ECO:0000313" key="4">
    <source>
        <dbReference type="Proteomes" id="UP000037326"/>
    </source>
</evidence>
<accession>A0A0K9FFY2</accession>
<dbReference type="PATRIC" id="fig|582475.4.peg.2448"/>
<comment type="caution">
    <text evidence="3">The sequence shown here is derived from an EMBL/GenBank/DDBJ whole genome shotgun (WGS) entry which is preliminary data.</text>
</comment>
<name>A0A0K9FFY2_9BACI</name>
<feature type="domain" description="DUF4179" evidence="2">
    <location>
        <begin position="42"/>
        <end position="125"/>
    </location>
</feature>
<dbReference type="OrthoDB" id="2770170at2"/>
<dbReference type="AlphaFoldDB" id="A0A0K9FFY2"/>
<sequence>MSNMDDLIKEQVKCDQVDYPNENEMWSKIIRKQQNSNYKTKKHSYKPRIILTAILFTIVLSSTTVFAKYSTEILDWMRNMNRTGIITSLENGFGQEVNKTAENEVGVLTIHNVVSDQNGTTINFSLAIDHDYPIDYADFEHALLKIGDGKEIQMEASAVYNQESDKLVGVLHTDEEIPHNSNVTLQLGGVKETQLKSIELQDLAHSNTYPEKINIHQDGISQIDFISNDYQNGQYILDYLIELEEPNNIEHAYLSYTIENEPIANSGVTHKRPQPNVIKKSDSLEMQKDAVEKLGVFLNYNNTVSYKSETWNLDFQYNHDLAKQSTFVRDIDEKVELGSRELQFKELVITPSRVKLYFDEKNIKTNSNWSYVNNYRQIKLRIGEQELSGNYFDDYLSFETQELIKDITNKEIALTLNDAKVSYEAEKQDKVELTNISDVPQTIKAELNGYPIDVTYYANGNDLIVESESKNEQFGGITQNVIYQNGERIFAETRSNDGVLRTHKQVETFKNIKEKDITLNFFLYTVNEDRAKTIILQ</sequence>
<evidence type="ECO:0000259" key="2">
    <source>
        <dbReference type="Pfam" id="PF13786"/>
    </source>
</evidence>
<keyword evidence="1" id="KW-0472">Membrane</keyword>